<proteinExistence type="inferred from homology"/>
<evidence type="ECO:0000259" key="7">
    <source>
        <dbReference type="Pfam" id="PF03422"/>
    </source>
</evidence>
<feature type="domain" description="CBM6" evidence="7">
    <location>
        <begin position="382"/>
        <end position="468"/>
    </location>
</feature>
<evidence type="ECO:0000256" key="3">
    <source>
        <dbReference type="ARBA" id="ARBA00022801"/>
    </source>
</evidence>
<evidence type="ECO:0000313" key="9">
    <source>
        <dbReference type="Proteomes" id="UP001500368"/>
    </source>
</evidence>
<dbReference type="InterPro" id="IPR052176">
    <property type="entry name" value="Glycosyl_Hydrlase_43_Enz"/>
</dbReference>
<dbReference type="RefSeq" id="WP_345477072.1">
    <property type="nucleotide sequence ID" value="NZ_BAABLW010000005.1"/>
</dbReference>
<dbReference type="PANTHER" id="PTHR43772:SF2">
    <property type="entry name" value="PUTATIVE (AFU_ORTHOLOGUE AFUA_2G04480)-RELATED"/>
    <property type="match status" value="1"/>
</dbReference>
<evidence type="ECO:0000256" key="4">
    <source>
        <dbReference type="ARBA" id="ARBA00023277"/>
    </source>
</evidence>
<comment type="similarity">
    <text evidence="1 6">Belongs to the glycosyl hydrolase 43 family.</text>
</comment>
<comment type="caution">
    <text evidence="8">The sequence shown here is derived from an EMBL/GenBank/DDBJ whole genome shotgun (WGS) entry which is preliminary data.</text>
</comment>
<dbReference type="SUPFAM" id="SSF75005">
    <property type="entry name" value="Arabinanase/levansucrase/invertase"/>
    <property type="match status" value="1"/>
</dbReference>
<protein>
    <recommendedName>
        <fullName evidence="7">CBM6 domain-containing protein</fullName>
    </recommendedName>
</protein>
<name>A0ABP9FXT2_9MICC</name>
<evidence type="ECO:0000313" key="8">
    <source>
        <dbReference type="EMBL" id="GAA4917348.1"/>
    </source>
</evidence>
<dbReference type="Gene3D" id="2.115.10.20">
    <property type="entry name" value="Glycosyl hydrolase domain, family 43"/>
    <property type="match status" value="1"/>
</dbReference>
<dbReference type="Proteomes" id="UP001500368">
    <property type="component" value="Unassembled WGS sequence"/>
</dbReference>
<dbReference type="InterPro" id="IPR005084">
    <property type="entry name" value="CBM6"/>
</dbReference>
<dbReference type="CDD" id="cd04084">
    <property type="entry name" value="CBM6_xylanase-like"/>
    <property type="match status" value="1"/>
</dbReference>
<keyword evidence="2" id="KW-0624">Polysaccharide degradation</keyword>
<organism evidence="8 9">
    <name type="scientific">Nesterenkonia rhizosphaerae</name>
    <dbReference type="NCBI Taxonomy" id="1348272"/>
    <lineage>
        <taxon>Bacteria</taxon>
        <taxon>Bacillati</taxon>
        <taxon>Actinomycetota</taxon>
        <taxon>Actinomycetes</taxon>
        <taxon>Micrococcales</taxon>
        <taxon>Micrococcaceae</taxon>
        <taxon>Nesterenkonia</taxon>
    </lineage>
</organism>
<reference evidence="9" key="1">
    <citation type="journal article" date="2019" name="Int. J. Syst. Evol. Microbiol.">
        <title>The Global Catalogue of Microorganisms (GCM) 10K type strain sequencing project: providing services to taxonomists for standard genome sequencing and annotation.</title>
        <authorList>
            <consortium name="The Broad Institute Genomics Platform"/>
            <consortium name="The Broad Institute Genome Sequencing Center for Infectious Disease"/>
            <person name="Wu L."/>
            <person name="Ma J."/>
        </authorList>
    </citation>
    <scope>NUCLEOTIDE SEQUENCE [LARGE SCALE GENOMIC DNA]</scope>
    <source>
        <strain evidence="9">JCM 19129</strain>
    </source>
</reference>
<keyword evidence="5 6" id="KW-0326">Glycosidase</keyword>
<dbReference type="Pfam" id="PF04616">
    <property type="entry name" value="Glyco_hydro_43"/>
    <property type="match status" value="1"/>
</dbReference>
<sequence length="478" mass="52497">MTKQAVNPYLPSWEYIPDAEPRVFGDRVYAFGSHDRFGGDVYCLNDYVAWSAPVSDLADWRYEGVIYRKIQDPLNPAGEQRMNAPDVVQGADGRYYLFYALHKESVISVAVCDTPAGEYQFYGHVRTPSGQLYGRQRGQVYNFDPGVLVDEGHVFLYSGFAPEGRMLELLSSTGKRVDAAYCIKLESDMLTVSGEPVAVLPGPTAAKGTGFEEHPFFEASSPRRIGDRYYLVYSSSMSHELCYAVSDRPDGGFTFGGTIVSIGDIGFEGNQEARNTLGNTHGGLAEIAGRWYVFYHRHTNRTPYSRQAAAERIEVREDGTIPQVEVTSCGLNGGPLAGTGRYEARIASNLSNSGKELSHSKQAEEDEQHYPYFTQSGDDREGDGDQYIANLRDGAWVGFKHFDFQGESHIAVTVRGTGEGTLEVSADQDAPAIASIQVKPSEDWYEASAGFAAPSGVSALFFTYRGSGAIDFRALEMS</sequence>
<keyword evidence="9" id="KW-1185">Reference proteome</keyword>
<keyword evidence="3 6" id="KW-0378">Hydrolase</keyword>
<dbReference type="InterPro" id="IPR006710">
    <property type="entry name" value="Glyco_hydro_43"/>
</dbReference>
<dbReference type="CDD" id="cd18620">
    <property type="entry name" value="GH43_XylA-like"/>
    <property type="match status" value="1"/>
</dbReference>
<evidence type="ECO:0000256" key="6">
    <source>
        <dbReference type="RuleBase" id="RU361187"/>
    </source>
</evidence>
<dbReference type="InterPro" id="IPR023296">
    <property type="entry name" value="Glyco_hydro_beta-prop_sf"/>
</dbReference>
<keyword evidence="2" id="KW-0858">Xylan degradation</keyword>
<dbReference type="InterPro" id="IPR008979">
    <property type="entry name" value="Galactose-bd-like_sf"/>
</dbReference>
<accession>A0ABP9FXT2</accession>
<gene>
    <name evidence="8" type="ORF">GCM10025790_11070</name>
</gene>
<dbReference type="Gene3D" id="2.60.120.260">
    <property type="entry name" value="Galactose-binding domain-like"/>
    <property type="match status" value="1"/>
</dbReference>
<dbReference type="EMBL" id="BAABLW010000005">
    <property type="protein sequence ID" value="GAA4917348.1"/>
    <property type="molecule type" value="Genomic_DNA"/>
</dbReference>
<dbReference type="PANTHER" id="PTHR43772">
    <property type="entry name" value="ENDO-1,4-BETA-XYLANASE"/>
    <property type="match status" value="1"/>
</dbReference>
<evidence type="ECO:0000256" key="2">
    <source>
        <dbReference type="ARBA" id="ARBA00022651"/>
    </source>
</evidence>
<dbReference type="Pfam" id="PF03422">
    <property type="entry name" value="CBM_6"/>
    <property type="match status" value="1"/>
</dbReference>
<evidence type="ECO:0000256" key="5">
    <source>
        <dbReference type="ARBA" id="ARBA00023295"/>
    </source>
</evidence>
<dbReference type="SUPFAM" id="SSF49785">
    <property type="entry name" value="Galactose-binding domain-like"/>
    <property type="match status" value="1"/>
</dbReference>
<evidence type="ECO:0000256" key="1">
    <source>
        <dbReference type="ARBA" id="ARBA00009865"/>
    </source>
</evidence>
<keyword evidence="4" id="KW-0119">Carbohydrate metabolism</keyword>